<dbReference type="AlphaFoldDB" id="A0A8B6XAR3"/>
<name>A0A8B6XAR3_9BURK</name>
<keyword evidence="1" id="KW-1185">Reference proteome</keyword>
<proteinExistence type="predicted"/>
<reference evidence="2" key="1">
    <citation type="submission" date="2025-08" db="UniProtKB">
        <authorList>
            <consortium name="RefSeq"/>
        </authorList>
    </citation>
    <scope>IDENTIFICATION</scope>
</reference>
<organism evidence="1 2">
    <name type="scientific">Derxia gummosa DSM 723</name>
    <dbReference type="NCBI Taxonomy" id="1121388"/>
    <lineage>
        <taxon>Bacteria</taxon>
        <taxon>Pseudomonadati</taxon>
        <taxon>Pseudomonadota</taxon>
        <taxon>Betaproteobacteria</taxon>
        <taxon>Burkholderiales</taxon>
        <taxon>Alcaligenaceae</taxon>
        <taxon>Derxia</taxon>
    </lineage>
</organism>
<evidence type="ECO:0000313" key="2">
    <source>
        <dbReference type="RefSeq" id="WP_156924326.1"/>
    </source>
</evidence>
<dbReference type="RefSeq" id="WP_156924326.1">
    <property type="nucleotide sequence ID" value="NZ_AXWS01000008.1"/>
</dbReference>
<sequence length="95" mass="10357">MSEIKLAYFDNLSGMHVGAFTTKLLFALESADGLPGKPTFALVVPTVTCIEIARHIVMAMTDGKIRTETITSSEKFIEMIKNIEPIKAALLDGNE</sequence>
<accession>A0A8B6XAR3</accession>
<protein>
    <submittedName>
        <fullName evidence="2">Uncharacterized protein</fullName>
    </submittedName>
</protein>
<dbReference type="Proteomes" id="UP000675920">
    <property type="component" value="Unplaced"/>
</dbReference>
<evidence type="ECO:0000313" key="1">
    <source>
        <dbReference type="Proteomes" id="UP000675920"/>
    </source>
</evidence>